<evidence type="ECO:0000313" key="2">
    <source>
        <dbReference type="EMBL" id="GAF96959.1"/>
    </source>
</evidence>
<keyword evidence="1" id="KW-0812">Transmembrane</keyword>
<comment type="caution">
    <text evidence="2">The sequence shown here is derived from an EMBL/GenBank/DDBJ whole genome shotgun (WGS) entry which is preliminary data.</text>
</comment>
<proteinExistence type="predicted"/>
<gene>
    <name evidence="2" type="ORF">S01H1_19810</name>
</gene>
<keyword evidence="1" id="KW-0472">Membrane</keyword>
<sequence>YHTLEGLQDALDGDLDMSEAARIESQLAIAKGSEREEIVSLANAISGYLHKEKQHLSAGKPGFWKRATMRMDAFGLRLGSPVLRTIISVILFLWVIFVIGFIAVLVIRIPNLDSQVVQWRNALIVIQVAIGGLMIFALLARLTGNEERGLKFAVTGFLLSLVALQTV</sequence>
<dbReference type="AlphaFoldDB" id="X0TUT0"/>
<keyword evidence="1" id="KW-1133">Transmembrane helix</keyword>
<evidence type="ECO:0000256" key="1">
    <source>
        <dbReference type="SAM" id="Phobius"/>
    </source>
</evidence>
<accession>X0TUT0</accession>
<feature type="transmembrane region" description="Helical" evidence="1">
    <location>
        <begin position="122"/>
        <end position="142"/>
    </location>
</feature>
<organism evidence="2">
    <name type="scientific">marine sediment metagenome</name>
    <dbReference type="NCBI Taxonomy" id="412755"/>
    <lineage>
        <taxon>unclassified sequences</taxon>
        <taxon>metagenomes</taxon>
        <taxon>ecological metagenomes</taxon>
    </lineage>
</organism>
<protein>
    <submittedName>
        <fullName evidence="2">Uncharacterized protein</fullName>
    </submittedName>
</protein>
<feature type="non-terminal residue" evidence="2">
    <location>
        <position position="1"/>
    </location>
</feature>
<dbReference type="EMBL" id="BARS01010749">
    <property type="protein sequence ID" value="GAF96959.1"/>
    <property type="molecule type" value="Genomic_DNA"/>
</dbReference>
<reference evidence="2" key="1">
    <citation type="journal article" date="2014" name="Front. Microbiol.">
        <title>High frequency of phylogenetically diverse reductive dehalogenase-homologous genes in deep subseafloor sedimentary metagenomes.</title>
        <authorList>
            <person name="Kawai M."/>
            <person name="Futagami T."/>
            <person name="Toyoda A."/>
            <person name="Takaki Y."/>
            <person name="Nishi S."/>
            <person name="Hori S."/>
            <person name="Arai W."/>
            <person name="Tsubouchi T."/>
            <person name="Morono Y."/>
            <person name="Uchiyama I."/>
            <person name="Ito T."/>
            <person name="Fujiyama A."/>
            <person name="Inagaki F."/>
            <person name="Takami H."/>
        </authorList>
    </citation>
    <scope>NUCLEOTIDE SEQUENCE</scope>
    <source>
        <strain evidence="2">Expedition CK06-06</strain>
    </source>
</reference>
<name>X0TUT0_9ZZZZ</name>
<feature type="transmembrane region" description="Helical" evidence="1">
    <location>
        <begin position="86"/>
        <end position="110"/>
    </location>
</feature>